<dbReference type="InterPro" id="IPR036866">
    <property type="entry name" value="RibonucZ/Hydroxyglut_hydro"/>
</dbReference>
<proteinExistence type="predicted"/>
<keyword evidence="3" id="KW-1185">Reference proteome</keyword>
<organism evidence="2 3">
    <name type="scientific">Corallococcus macrosporus</name>
    <dbReference type="NCBI Taxonomy" id="35"/>
    <lineage>
        <taxon>Bacteria</taxon>
        <taxon>Pseudomonadati</taxon>
        <taxon>Myxococcota</taxon>
        <taxon>Myxococcia</taxon>
        <taxon>Myxococcales</taxon>
        <taxon>Cystobacterineae</taxon>
        <taxon>Myxococcaceae</taxon>
        <taxon>Corallococcus</taxon>
    </lineage>
</organism>
<dbReference type="Proteomes" id="UP000664052">
    <property type="component" value="Unassembled WGS sequence"/>
</dbReference>
<dbReference type="RefSeq" id="WP_207050574.1">
    <property type="nucleotide sequence ID" value="NZ_JAFIMU010000004.1"/>
</dbReference>
<feature type="signal peptide" evidence="1">
    <location>
        <begin position="1"/>
        <end position="31"/>
    </location>
</feature>
<keyword evidence="1" id="KW-0732">Signal</keyword>
<feature type="chain" id="PRO_5045718209" evidence="1">
    <location>
        <begin position="32"/>
        <end position="98"/>
    </location>
</feature>
<gene>
    <name evidence="2" type="ORF">JYK02_09635</name>
</gene>
<reference evidence="2 3" key="1">
    <citation type="submission" date="2021-02" db="EMBL/GenBank/DDBJ databases">
        <title>De Novo genome assembly of isolated myxobacteria.</title>
        <authorList>
            <person name="Stevens D.C."/>
        </authorList>
    </citation>
    <scope>NUCLEOTIDE SEQUENCE [LARGE SCALE GENOMIC DNA]</scope>
    <source>
        <strain evidence="2 3">ATCC 29039</strain>
    </source>
</reference>
<protein>
    <submittedName>
        <fullName evidence="2">Uncharacterized protein</fullName>
    </submittedName>
</protein>
<evidence type="ECO:0000256" key="1">
    <source>
        <dbReference type="SAM" id="SignalP"/>
    </source>
</evidence>
<dbReference type="Gene3D" id="3.60.15.10">
    <property type="entry name" value="Ribonuclease Z/Hydroxyacylglutathione hydrolase-like"/>
    <property type="match status" value="1"/>
</dbReference>
<dbReference type="EMBL" id="JAFIMU010000004">
    <property type="protein sequence ID" value="MBN8227770.1"/>
    <property type="molecule type" value="Genomic_DNA"/>
</dbReference>
<sequence length="98" mass="10272">MLPPSSSLLRNLVVGALWVGAPLLAVNDAHAAPPPQVKSSAPGYYRMMLGDFEVTALSDGTMTLPMDTLLTNVTAAQLKTQFAHTGLDPSHLEGSINA</sequence>
<comment type="caution">
    <text evidence="2">The sequence shown here is derived from an EMBL/GenBank/DDBJ whole genome shotgun (WGS) entry which is preliminary data.</text>
</comment>
<name>A0ABS3DBQ9_9BACT</name>
<evidence type="ECO:0000313" key="2">
    <source>
        <dbReference type="EMBL" id="MBN8227770.1"/>
    </source>
</evidence>
<evidence type="ECO:0000313" key="3">
    <source>
        <dbReference type="Proteomes" id="UP000664052"/>
    </source>
</evidence>
<accession>A0ABS3DBQ9</accession>